<dbReference type="Gene3D" id="3.40.50.720">
    <property type="entry name" value="NAD(P)-binding Rossmann-like Domain"/>
    <property type="match status" value="1"/>
</dbReference>
<organism evidence="3 4">
    <name type="scientific">Streptomyces hesseae</name>
    <dbReference type="NCBI Taxonomy" id="3075519"/>
    <lineage>
        <taxon>Bacteria</taxon>
        <taxon>Bacillati</taxon>
        <taxon>Actinomycetota</taxon>
        <taxon>Actinomycetes</taxon>
        <taxon>Kitasatosporales</taxon>
        <taxon>Streptomycetaceae</taxon>
        <taxon>Streptomyces</taxon>
    </lineage>
</organism>
<dbReference type="Proteomes" id="UP001180531">
    <property type="component" value="Unassembled WGS sequence"/>
</dbReference>
<reference evidence="3" key="1">
    <citation type="submission" date="2024-05" db="EMBL/GenBank/DDBJ databases">
        <title>30 novel species of actinomycetes from the DSMZ collection.</title>
        <authorList>
            <person name="Nouioui I."/>
        </authorList>
    </citation>
    <scope>NUCLEOTIDE SEQUENCE</scope>
    <source>
        <strain evidence="3">DSM 40473</strain>
    </source>
</reference>
<sequence>MDLRLTGKTALVTGASRGIGLAAVRALAAEGVRVVGAARTPSREMAAAGAIPVAVDLSEPAGAERLVTEAVAALGGIDILVNNVGGGDGGLSGGFLDLTDAQWAEMMDLNFFATVRVTRAALPALLTARGAIVNVSSMGARVPHGGPVAYTTAKAAITAFGKALAHEFGPRGVRVNTVSPGPVRTAMWESPTGYGAELAASMGVPHADLLAGLPAAMGMLIDRLVEPDEVAALVAYLASPLAAATTGADHLIDGGAVKTA</sequence>
<proteinExistence type="inferred from homology"/>
<evidence type="ECO:0000313" key="4">
    <source>
        <dbReference type="Proteomes" id="UP001180531"/>
    </source>
</evidence>
<dbReference type="RefSeq" id="WP_311613426.1">
    <property type="nucleotide sequence ID" value="NZ_JAVRFI010000016.1"/>
</dbReference>
<dbReference type="CDD" id="cd05233">
    <property type="entry name" value="SDR_c"/>
    <property type="match status" value="1"/>
</dbReference>
<keyword evidence="4" id="KW-1185">Reference proteome</keyword>
<accession>A0ABU2SSI1</accession>
<dbReference type="Pfam" id="PF13561">
    <property type="entry name" value="adh_short_C2"/>
    <property type="match status" value="1"/>
</dbReference>
<dbReference type="PANTHER" id="PTHR42760">
    <property type="entry name" value="SHORT-CHAIN DEHYDROGENASES/REDUCTASES FAMILY MEMBER"/>
    <property type="match status" value="1"/>
</dbReference>
<evidence type="ECO:0000256" key="2">
    <source>
        <dbReference type="ARBA" id="ARBA00023002"/>
    </source>
</evidence>
<dbReference type="PRINTS" id="PR00081">
    <property type="entry name" value="GDHRDH"/>
</dbReference>
<evidence type="ECO:0000256" key="1">
    <source>
        <dbReference type="ARBA" id="ARBA00006484"/>
    </source>
</evidence>
<evidence type="ECO:0000313" key="3">
    <source>
        <dbReference type="EMBL" id="MDT0451946.1"/>
    </source>
</evidence>
<dbReference type="InterPro" id="IPR002347">
    <property type="entry name" value="SDR_fam"/>
</dbReference>
<dbReference type="InterPro" id="IPR036291">
    <property type="entry name" value="NAD(P)-bd_dom_sf"/>
</dbReference>
<protein>
    <submittedName>
        <fullName evidence="3">SDR family oxidoreductase</fullName>
    </submittedName>
</protein>
<name>A0ABU2SSI1_9ACTN</name>
<dbReference type="PANTHER" id="PTHR42760:SF133">
    <property type="entry name" value="3-OXOACYL-[ACYL-CARRIER-PROTEIN] REDUCTASE"/>
    <property type="match status" value="1"/>
</dbReference>
<comment type="similarity">
    <text evidence="1">Belongs to the short-chain dehydrogenases/reductases (SDR) family.</text>
</comment>
<dbReference type="EMBL" id="JAVRFI010000016">
    <property type="protein sequence ID" value="MDT0451946.1"/>
    <property type="molecule type" value="Genomic_DNA"/>
</dbReference>
<dbReference type="SUPFAM" id="SSF51735">
    <property type="entry name" value="NAD(P)-binding Rossmann-fold domains"/>
    <property type="match status" value="1"/>
</dbReference>
<dbReference type="PRINTS" id="PR00080">
    <property type="entry name" value="SDRFAMILY"/>
</dbReference>
<comment type="caution">
    <text evidence="3">The sequence shown here is derived from an EMBL/GenBank/DDBJ whole genome shotgun (WGS) entry which is preliminary data.</text>
</comment>
<gene>
    <name evidence="3" type="ORF">RM609_23085</name>
</gene>
<keyword evidence="2" id="KW-0560">Oxidoreductase</keyword>